<reference evidence="2 3" key="1">
    <citation type="submission" date="2017-06" db="EMBL/GenBank/DDBJ databases">
        <title>Draft genome of Bartonella tribocorum C635.</title>
        <authorList>
            <person name="Hadjadj L."/>
            <person name="Jiyipong T."/>
            <person name="Diene S.M."/>
            <person name="Morand S."/>
            <person name="Rolain J.-M."/>
        </authorList>
    </citation>
    <scope>NUCLEOTIDE SEQUENCE [LARGE SCALE GENOMIC DNA]</scope>
    <source>
        <strain evidence="2 3">C635</strain>
    </source>
</reference>
<dbReference type="OrthoDB" id="7923911at2"/>
<feature type="transmembrane region" description="Helical" evidence="1">
    <location>
        <begin position="59"/>
        <end position="77"/>
    </location>
</feature>
<evidence type="ECO:0000313" key="3">
    <source>
        <dbReference type="Proteomes" id="UP000230791"/>
    </source>
</evidence>
<gene>
    <name evidence="2" type="ORF">CEV08_04315</name>
</gene>
<dbReference type="AlphaFoldDB" id="A0A2M6UWE8"/>
<dbReference type="Proteomes" id="UP000230791">
    <property type="component" value="Unassembled WGS sequence"/>
</dbReference>
<comment type="caution">
    <text evidence="2">The sequence shown here is derived from an EMBL/GenBank/DDBJ whole genome shotgun (WGS) entry which is preliminary data.</text>
</comment>
<dbReference type="EMBL" id="NJPP01000010">
    <property type="protein sequence ID" value="PIT70414.1"/>
    <property type="molecule type" value="Genomic_DNA"/>
</dbReference>
<sequence length="111" mass="12923">MKKLDIFRLKLDIFRLERCDKISIIVVTLVMLLISRFVHAQTITKNLEVFIGMQYGLSVLIPIVAAVLILFFLLIYLFRIITRATFMRWAFSVIIAGAAFYITNILFYLQS</sequence>
<organism evidence="2 3">
    <name type="scientific">Bartonella tribocorum</name>
    <dbReference type="NCBI Taxonomy" id="85701"/>
    <lineage>
        <taxon>Bacteria</taxon>
        <taxon>Pseudomonadati</taxon>
        <taxon>Pseudomonadota</taxon>
        <taxon>Alphaproteobacteria</taxon>
        <taxon>Hyphomicrobiales</taxon>
        <taxon>Bartonellaceae</taxon>
        <taxon>Bartonella</taxon>
    </lineage>
</organism>
<feature type="transmembrane region" description="Helical" evidence="1">
    <location>
        <begin position="89"/>
        <end position="109"/>
    </location>
</feature>
<keyword evidence="1" id="KW-1133">Transmembrane helix</keyword>
<keyword evidence="1" id="KW-0472">Membrane</keyword>
<name>A0A2M6UWE8_9HYPH</name>
<evidence type="ECO:0000256" key="1">
    <source>
        <dbReference type="SAM" id="Phobius"/>
    </source>
</evidence>
<keyword evidence="1" id="KW-0812">Transmembrane</keyword>
<dbReference type="RefSeq" id="WP_100130523.1">
    <property type="nucleotide sequence ID" value="NZ_CADDYJ010000002.1"/>
</dbReference>
<protein>
    <submittedName>
        <fullName evidence="2">Conjugal transfer protein</fullName>
    </submittedName>
</protein>
<feature type="transmembrane region" description="Helical" evidence="1">
    <location>
        <begin position="21"/>
        <end position="39"/>
    </location>
</feature>
<proteinExistence type="predicted"/>
<evidence type="ECO:0000313" key="2">
    <source>
        <dbReference type="EMBL" id="PIT70414.1"/>
    </source>
</evidence>
<accession>A0A2M6UWE8</accession>